<proteinExistence type="predicted"/>
<dbReference type="SUPFAM" id="SSF57196">
    <property type="entry name" value="EGF/Laminin"/>
    <property type="match status" value="1"/>
</dbReference>
<feature type="disulfide bond" evidence="1">
    <location>
        <begin position="28"/>
        <end position="38"/>
    </location>
</feature>
<keyword evidence="2" id="KW-0812">Transmembrane</keyword>
<evidence type="ECO:0000256" key="1">
    <source>
        <dbReference type="PROSITE-ProRule" id="PRU00076"/>
    </source>
</evidence>
<sequence>MLWKFQGILNTRNNTIRIRMPYVDLYKCEELCNSNGRCYQKNPVQRSCDCDLGFTGRTCGVVDPNPAPISRFSPIPEVSAFILALSAALFLIITLVFCLQSCCIRYSKRKSVEDSSARNIQMTTRMETY</sequence>
<feature type="disulfide bond" evidence="1">
    <location>
        <begin position="50"/>
        <end position="59"/>
    </location>
</feature>
<name>A0AAE9IWF3_CAEBR</name>
<comment type="caution">
    <text evidence="1">Lacks conserved residue(s) required for the propagation of feature annotation.</text>
</comment>
<keyword evidence="2" id="KW-1133">Transmembrane helix</keyword>
<reference evidence="4 5" key="1">
    <citation type="submission" date="2022-05" db="EMBL/GenBank/DDBJ databases">
        <title>Chromosome-level reference genomes for two strains of Caenorhabditis briggsae: an improved platform for comparative genomics.</title>
        <authorList>
            <person name="Stevens L."/>
            <person name="Andersen E.C."/>
        </authorList>
    </citation>
    <scope>NUCLEOTIDE SEQUENCE [LARGE SCALE GENOMIC DNA]</scope>
    <source>
        <strain evidence="4">QX1410_ONT</strain>
        <tissue evidence="4">Whole-organism</tissue>
    </source>
</reference>
<dbReference type="AlphaFoldDB" id="A0AAE9IWF3"/>
<feature type="transmembrane region" description="Helical" evidence="2">
    <location>
        <begin position="78"/>
        <end position="99"/>
    </location>
</feature>
<protein>
    <recommendedName>
        <fullName evidence="3">EGF-like domain-containing protein</fullName>
    </recommendedName>
</protein>
<dbReference type="PROSITE" id="PS00022">
    <property type="entry name" value="EGF_1"/>
    <property type="match status" value="1"/>
</dbReference>
<dbReference type="InterPro" id="IPR000742">
    <property type="entry name" value="EGF"/>
</dbReference>
<accession>A0AAE9IWF3</accession>
<gene>
    <name evidence="4" type="ORF">L3Y34_019685</name>
</gene>
<keyword evidence="2" id="KW-0472">Membrane</keyword>
<evidence type="ECO:0000259" key="3">
    <source>
        <dbReference type="PROSITE" id="PS50026"/>
    </source>
</evidence>
<keyword evidence="1" id="KW-1015">Disulfide bond</keyword>
<evidence type="ECO:0000313" key="5">
    <source>
        <dbReference type="Proteomes" id="UP000827892"/>
    </source>
</evidence>
<dbReference type="Gene3D" id="2.60.120.260">
    <property type="entry name" value="Galactose-binding domain-like"/>
    <property type="match status" value="1"/>
</dbReference>
<keyword evidence="1" id="KW-0245">EGF-like domain</keyword>
<dbReference type="EMBL" id="CP090892">
    <property type="protein sequence ID" value="ULU08651.1"/>
    <property type="molecule type" value="Genomic_DNA"/>
</dbReference>
<organism evidence="4 5">
    <name type="scientific">Caenorhabditis briggsae</name>
    <dbReference type="NCBI Taxonomy" id="6238"/>
    <lineage>
        <taxon>Eukaryota</taxon>
        <taxon>Metazoa</taxon>
        <taxon>Ecdysozoa</taxon>
        <taxon>Nematoda</taxon>
        <taxon>Chromadorea</taxon>
        <taxon>Rhabditida</taxon>
        <taxon>Rhabditina</taxon>
        <taxon>Rhabditomorpha</taxon>
        <taxon>Rhabditoidea</taxon>
        <taxon>Rhabditidae</taxon>
        <taxon>Peloderinae</taxon>
        <taxon>Caenorhabditis</taxon>
    </lineage>
</organism>
<dbReference type="PROSITE" id="PS01186">
    <property type="entry name" value="EGF_2"/>
    <property type="match status" value="1"/>
</dbReference>
<evidence type="ECO:0000313" key="4">
    <source>
        <dbReference type="EMBL" id="ULU08651.1"/>
    </source>
</evidence>
<dbReference type="PROSITE" id="PS50026">
    <property type="entry name" value="EGF_3"/>
    <property type="match status" value="1"/>
</dbReference>
<feature type="domain" description="EGF-like" evidence="3">
    <location>
        <begin position="24"/>
        <end position="60"/>
    </location>
</feature>
<evidence type="ECO:0000256" key="2">
    <source>
        <dbReference type="SAM" id="Phobius"/>
    </source>
</evidence>
<dbReference type="Proteomes" id="UP000827892">
    <property type="component" value="Chromosome II"/>
</dbReference>